<dbReference type="Pfam" id="PF00072">
    <property type="entry name" value="Response_reg"/>
    <property type="match status" value="1"/>
</dbReference>
<proteinExistence type="predicted"/>
<keyword evidence="1 5" id="KW-0597">Phosphoprotein</keyword>
<dbReference type="InterPro" id="IPR011006">
    <property type="entry name" value="CheY-like_superfamily"/>
</dbReference>
<keyword evidence="9" id="KW-1185">Reference proteome</keyword>
<dbReference type="SMART" id="SM00421">
    <property type="entry name" value="HTH_LUXR"/>
    <property type="match status" value="1"/>
</dbReference>
<protein>
    <submittedName>
        <fullName evidence="8">DNA-binding NarL/FixJ family response regulator</fullName>
    </submittedName>
</protein>
<dbReference type="GO" id="GO:0003677">
    <property type="term" value="F:DNA binding"/>
    <property type="evidence" value="ECO:0007669"/>
    <property type="project" value="UniProtKB-KW"/>
</dbReference>
<evidence type="ECO:0000313" key="9">
    <source>
        <dbReference type="Proteomes" id="UP000542813"/>
    </source>
</evidence>
<name>A0A7W9LNI3_9ACTN</name>
<dbReference type="InterPro" id="IPR000792">
    <property type="entry name" value="Tscrpt_reg_LuxR_C"/>
</dbReference>
<dbReference type="GO" id="GO:0000160">
    <property type="term" value="P:phosphorelay signal transduction system"/>
    <property type="evidence" value="ECO:0007669"/>
    <property type="project" value="InterPro"/>
</dbReference>
<dbReference type="InterPro" id="IPR039420">
    <property type="entry name" value="WalR-like"/>
</dbReference>
<evidence type="ECO:0000259" key="6">
    <source>
        <dbReference type="PROSITE" id="PS50043"/>
    </source>
</evidence>
<dbReference type="PRINTS" id="PR00038">
    <property type="entry name" value="HTHLUXR"/>
</dbReference>
<keyword evidence="2" id="KW-0805">Transcription regulation</keyword>
<dbReference type="SUPFAM" id="SSF52172">
    <property type="entry name" value="CheY-like"/>
    <property type="match status" value="1"/>
</dbReference>
<keyword evidence="3 8" id="KW-0238">DNA-binding</keyword>
<accession>A0A7W9LNI3</accession>
<evidence type="ECO:0000256" key="1">
    <source>
        <dbReference type="ARBA" id="ARBA00022553"/>
    </source>
</evidence>
<dbReference type="RefSeq" id="WP_184826343.1">
    <property type="nucleotide sequence ID" value="NZ_JACHMM010000001.1"/>
</dbReference>
<dbReference type="GO" id="GO:0006355">
    <property type="term" value="P:regulation of DNA-templated transcription"/>
    <property type="evidence" value="ECO:0007669"/>
    <property type="project" value="InterPro"/>
</dbReference>
<feature type="modified residue" description="4-aspartylphosphate" evidence="5">
    <location>
        <position position="59"/>
    </location>
</feature>
<evidence type="ECO:0000313" key="8">
    <source>
        <dbReference type="EMBL" id="MBB5790345.1"/>
    </source>
</evidence>
<gene>
    <name evidence="8" type="ORF">HD601_004920</name>
</gene>
<dbReference type="PROSITE" id="PS50110">
    <property type="entry name" value="RESPONSE_REGULATORY"/>
    <property type="match status" value="1"/>
</dbReference>
<reference evidence="8 9" key="1">
    <citation type="submission" date="2020-08" db="EMBL/GenBank/DDBJ databases">
        <title>Sequencing the genomes of 1000 actinobacteria strains.</title>
        <authorList>
            <person name="Klenk H.-P."/>
        </authorList>
    </citation>
    <scope>NUCLEOTIDE SEQUENCE [LARGE SCALE GENOMIC DNA]</scope>
    <source>
        <strain evidence="8 9">DSM 102122</strain>
    </source>
</reference>
<dbReference type="AlphaFoldDB" id="A0A7W9LNI3"/>
<sequence length="228" mass="24717">MNEAPAIRLVAAEDSYLIREGLRLLLATQDDIDLVGTAASLPELVAVVGEHRPDVLLTDVRMPPGQGDEGIRAAEQFRVSQPDLGVIVLSQYVEPDWALRLFEPSAAGRAYLLKERVGDVAQLRQAIESVRTGGSMLDPRVVEALVRARTARTRSPLALLTPAETNVLELMARGLSNAGIAARLQLSERAVEKRITTVLAKLDLGPDDADAHRRVRAVLLYLADSSSD</sequence>
<dbReference type="CDD" id="cd17535">
    <property type="entry name" value="REC_NarL-like"/>
    <property type="match status" value="1"/>
</dbReference>
<evidence type="ECO:0000259" key="7">
    <source>
        <dbReference type="PROSITE" id="PS50110"/>
    </source>
</evidence>
<dbReference type="InterPro" id="IPR001789">
    <property type="entry name" value="Sig_transdc_resp-reg_receiver"/>
</dbReference>
<dbReference type="Gene3D" id="3.40.50.2300">
    <property type="match status" value="1"/>
</dbReference>
<dbReference type="PANTHER" id="PTHR43214">
    <property type="entry name" value="TWO-COMPONENT RESPONSE REGULATOR"/>
    <property type="match status" value="1"/>
</dbReference>
<dbReference type="InterPro" id="IPR016032">
    <property type="entry name" value="Sig_transdc_resp-reg_C-effctor"/>
</dbReference>
<comment type="caution">
    <text evidence="8">The sequence shown here is derived from an EMBL/GenBank/DDBJ whole genome shotgun (WGS) entry which is preliminary data.</text>
</comment>
<dbReference type="PANTHER" id="PTHR43214:SF24">
    <property type="entry name" value="TRANSCRIPTIONAL REGULATORY PROTEIN NARL-RELATED"/>
    <property type="match status" value="1"/>
</dbReference>
<dbReference type="PROSITE" id="PS50043">
    <property type="entry name" value="HTH_LUXR_2"/>
    <property type="match status" value="1"/>
</dbReference>
<dbReference type="InterPro" id="IPR058245">
    <property type="entry name" value="NreC/VraR/RcsB-like_REC"/>
</dbReference>
<keyword evidence="4" id="KW-0804">Transcription</keyword>
<evidence type="ECO:0000256" key="5">
    <source>
        <dbReference type="PROSITE-ProRule" id="PRU00169"/>
    </source>
</evidence>
<evidence type="ECO:0000256" key="4">
    <source>
        <dbReference type="ARBA" id="ARBA00023163"/>
    </source>
</evidence>
<evidence type="ECO:0000256" key="3">
    <source>
        <dbReference type="ARBA" id="ARBA00023125"/>
    </source>
</evidence>
<feature type="domain" description="Response regulatory" evidence="7">
    <location>
        <begin position="8"/>
        <end position="129"/>
    </location>
</feature>
<organism evidence="8 9">
    <name type="scientific">Jiangella mangrovi</name>
    <dbReference type="NCBI Taxonomy" id="1524084"/>
    <lineage>
        <taxon>Bacteria</taxon>
        <taxon>Bacillati</taxon>
        <taxon>Actinomycetota</taxon>
        <taxon>Actinomycetes</taxon>
        <taxon>Jiangellales</taxon>
        <taxon>Jiangellaceae</taxon>
        <taxon>Jiangella</taxon>
    </lineage>
</organism>
<dbReference type="SMART" id="SM00448">
    <property type="entry name" value="REC"/>
    <property type="match status" value="1"/>
</dbReference>
<dbReference type="EMBL" id="JACHMM010000001">
    <property type="protein sequence ID" value="MBB5790345.1"/>
    <property type="molecule type" value="Genomic_DNA"/>
</dbReference>
<dbReference type="SUPFAM" id="SSF46894">
    <property type="entry name" value="C-terminal effector domain of the bipartite response regulators"/>
    <property type="match status" value="1"/>
</dbReference>
<dbReference type="Proteomes" id="UP000542813">
    <property type="component" value="Unassembled WGS sequence"/>
</dbReference>
<evidence type="ECO:0000256" key="2">
    <source>
        <dbReference type="ARBA" id="ARBA00023015"/>
    </source>
</evidence>
<dbReference type="Pfam" id="PF00196">
    <property type="entry name" value="GerE"/>
    <property type="match status" value="1"/>
</dbReference>
<feature type="domain" description="HTH luxR-type" evidence="6">
    <location>
        <begin position="153"/>
        <end position="219"/>
    </location>
</feature>